<dbReference type="EMBL" id="SRLE01000004">
    <property type="protein sequence ID" value="TGD75116.1"/>
    <property type="molecule type" value="Genomic_DNA"/>
</dbReference>
<comment type="similarity">
    <text evidence="3 6">Belongs to the NifD/NifK/NifE/NifN family.</text>
</comment>
<feature type="domain" description="Nitrogenase/oxidoreductase component 1" evidence="7">
    <location>
        <begin position="19"/>
        <end position="431"/>
    </location>
</feature>
<dbReference type="Proteomes" id="UP000298050">
    <property type="component" value="Unassembled WGS sequence"/>
</dbReference>
<name>A0A4Z0M6S9_9GAMM</name>
<dbReference type="InterPro" id="IPR000318">
    <property type="entry name" value="Nase_comp1_CS"/>
</dbReference>
<gene>
    <name evidence="8" type="primary">nifN</name>
    <name evidence="8" type="ORF">E4634_03660</name>
</gene>
<dbReference type="NCBIfam" id="TIGR01285">
    <property type="entry name" value="nifN"/>
    <property type="match status" value="1"/>
</dbReference>
<comment type="caution">
    <text evidence="8">The sequence shown here is derived from an EMBL/GenBank/DDBJ whole genome shotgun (WGS) entry which is preliminary data.</text>
</comment>
<evidence type="ECO:0000256" key="3">
    <source>
        <dbReference type="ARBA" id="ARBA00011002"/>
    </source>
</evidence>
<dbReference type="PANTHER" id="PTHR33712:SF7">
    <property type="entry name" value="LIGHT-INDEPENDENT PROTOCHLOROPHYLLIDE REDUCTASE SUBUNIT B"/>
    <property type="match status" value="1"/>
</dbReference>
<dbReference type="UniPathway" id="UPA00782"/>
<evidence type="ECO:0000256" key="2">
    <source>
        <dbReference type="ARBA" id="ARBA00005155"/>
    </source>
</evidence>
<protein>
    <recommendedName>
        <fullName evidence="4">Nitrogenase iron-molybdenum cofactor biosynthesis protein NifN</fullName>
    </recommendedName>
</protein>
<comment type="pathway">
    <text evidence="2">Cofactor biosynthesis; Fe-Mo cofactor biosynthesis.</text>
</comment>
<dbReference type="GO" id="GO:0016163">
    <property type="term" value="F:nitrogenase activity"/>
    <property type="evidence" value="ECO:0007669"/>
    <property type="project" value="InterPro"/>
</dbReference>
<sequence>MTEILKRKKALSVSPLKTSQTVGAALAFLGVNRAMPLMHGSQGCTAFAKVFFVRHFREPIPLQTTAMDQVSSVMGADDNIVEALRTISDKNKPAIIGLVTTGLAETQGADIRRAVYEFRTAHPEFDEVAVVAVNTPDFSGSFESGYALAVRGIIEALVPEDSSRVGLRQRQVNVLCGANLTPGDIEFVTESIESFGLRALLIPDLSGSLDGHLEENEYNALTTGGVAVDDIATAGESIATLAVGESMHNAAGVLEKRSGVPSHLFGHLMGLEEVDDWFMALAEISGNPVPQRWQKQRRQLQDAMLDTHFMIGHSRVAIAADPDLLVGFNRLVAGMGAETVAAVVPAKGPGLLNSGLEQVQVGDLEDLEKLANERAAQLLLANSHGVESAARLGVPILRVGFPQYDLVGGFQRCWFGYRGSAQALFDLANLVMSHHQETSPYYSIYAQKPGEGAVLMPASQWRH</sequence>
<evidence type="ECO:0000259" key="7">
    <source>
        <dbReference type="Pfam" id="PF00148"/>
    </source>
</evidence>
<evidence type="ECO:0000256" key="4">
    <source>
        <dbReference type="ARBA" id="ARBA00013282"/>
    </source>
</evidence>
<dbReference type="Pfam" id="PF00148">
    <property type="entry name" value="Oxidored_nitro"/>
    <property type="match status" value="1"/>
</dbReference>
<organism evidence="8 9">
    <name type="scientific">Mangrovimicrobium sediminis</name>
    <dbReference type="NCBI Taxonomy" id="2562682"/>
    <lineage>
        <taxon>Bacteria</taxon>
        <taxon>Pseudomonadati</taxon>
        <taxon>Pseudomonadota</taxon>
        <taxon>Gammaproteobacteria</taxon>
        <taxon>Cellvibrionales</taxon>
        <taxon>Halieaceae</taxon>
        <taxon>Mangrovimicrobium</taxon>
    </lineage>
</organism>
<dbReference type="GO" id="GO:0065003">
    <property type="term" value="P:protein-containing complex assembly"/>
    <property type="evidence" value="ECO:0007669"/>
    <property type="project" value="InterPro"/>
</dbReference>
<dbReference type="InterPro" id="IPR000510">
    <property type="entry name" value="Nase/OxRdtase_comp1"/>
</dbReference>
<reference evidence="8 9" key="1">
    <citation type="submission" date="2019-04" db="EMBL/GenBank/DDBJ databases">
        <title>Taxonomy of novel Haliea sp. from mangrove soil of West Coast of India.</title>
        <authorList>
            <person name="Verma A."/>
            <person name="Kumar P."/>
            <person name="Krishnamurthi S."/>
        </authorList>
    </citation>
    <scope>NUCLEOTIDE SEQUENCE [LARGE SCALE GENOMIC DNA]</scope>
    <source>
        <strain evidence="8 9">SAOS-164</strain>
    </source>
</reference>
<evidence type="ECO:0000256" key="5">
    <source>
        <dbReference type="ARBA" id="ARBA00023231"/>
    </source>
</evidence>
<dbReference type="SUPFAM" id="SSF53807">
    <property type="entry name" value="Helical backbone' metal receptor"/>
    <property type="match status" value="1"/>
</dbReference>
<evidence type="ECO:0000256" key="6">
    <source>
        <dbReference type="RuleBase" id="RU004021"/>
    </source>
</evidence>
<dbReference type="RefSeq" id="WP_135441257.1">
    <property type="nucleotide sequence ID" value="NZ_SRLE01000004.1"/>
</dbReference>
<dbReference type="Gene3D" id="3.40.50.1980">
    <property type="entry name" value="Nitrogenase molybdenum iron protein domain"/>
    <property type="match status" value="3"/>
</dbReference>
<dbReference type="PROSITE" id="PS00699">
    <property type="entry name" value="NITROGENASE_1_1"/>
    <property type="match status" value="1"/>
</dbReference>
<dbReference type="InterPro" id="IPR050152">
    <property type="entry name" value="ChlB/BchB/BchZ"/>
</dbReference>
<dbReference type="InterPro" id="IPR005975">
    <property type="entry name" value="Nase_Mo-Fe_CF"/>
</dbReference>
<keyword evidence="5 6" id="KW-0535">Nitrogen fixation</keyword>
<evidence type="ECO:0000313" key="9">
    <source>
        <dbReference type="Proteomes" id="UP000298050"/>
    </source>
</evidence>
<comment type="function">
    <text evidence="1">This protein may play a role in the biosynthesis of the prosthetic group of nitrogenase (FeMo cofactor).</text>
</comment>
<accession>A0A4Z0M6S9</accession>
<keyword evidence="9" id="KW-1185">Reference proteome</keyword>
<evidence type="ECO:0000313" key="8">
    <source>
        <dbReference type="EMBL" id="TGD75116.1"/>
    </source>
</evidence>
<evidence type="ECO:0000256" key="1">
    <source>
        <dbReference type="ARBA" id="ARBA00003171"/>
    </source>
</evidence>
<proteinExistence type="inferred from homology"/>
<dbReference type="CDD" id="cd01966">
    <property type="entry name" value="Nitrogenase_NifN_1"/>
    <property type="match status" value="1"/>
</dbReference>
<dbReference type="PANTHER" id="PTHR33712">
    <property type="entry name" value="LIGHT-INDEPENDENT PROTOCHLOROPHYLLIDE REDUCTASE SUBUNIT B"/>
    <property type="match status" value="1"/>
</dbReference>
<dbReference type="AlphaFoldDB" id="A0A4Z0M6S9"/>
<dbReference type="Gene3D" id="6.10.250.1090">
    <property type="match status" value="1"/>
</dbReference>
<dbReference type="OrthoDB" id="9800746at2"/>